<evidence type="ECO:0000313" key="11">
    <source>
        <dbReference type="EMBL" id="QNP89843.1"/>
    </source>
</evidence>
<keyword evidence="6 8" id="KW-0472">Membrane</keyword>
<evidence type="ECO:0000256" key="8">
    <source>
        <dbReference type="SAM" id="Phobius"/>
    </source>
</evidence>
<feature type="transmembrane region" description="Helical" evidence="8">
    <location>
        <begin position="268"/>
        <end position="286"/>
    </location>
</feature>
<protein>
    <submittedName>
        <fullName evidence="11">MHS family MFS transporter</fullName>
    </submittedName>
</protein>
<proteinExistence type="predicted"/>
<feature type="region of interest" description="Disordered" evidence="7">
    <location>
        <begin position="1"/>
        <end position="20"/>
    </location>
</feature>
<evidence type="ECO:0000313" key="13">
    <source>
        <dbReference type="Proteomes" id="UP000642876"/>
    </source>
</evidence>
<feature type="transmembrane region" description="Helical" evidence="8">
    <location>
        <begin position="306"/>
        <end position="325"/>
    </location>
</feature>
<feature type="transmembrane region" description="Helical" evidence="8">
    <location>
        <begin position="69"/>
        <end position="92"/>
    </location>
</feature>
<dbReference type="SUPFAM" id="SSF103473">
    <property type="entry name" value="MFS general substrate transporter"/>
    <property type="match status" value="1"/>
</dbReference>
<evidence type="ECO:0000256" key="3">
    <source>
        <dbReference type="ARBA" id="ARBA00022475"/>
    </source>
</evidence>
<dbReference type="PANTHER" id="PTHR43045:SF2">
    <property type="entry name" value="INNER MEMBRANE METABOLITE TRANSPORT PROTEIN YHJE"/>
    <property type="match status" value="1"/>
</dbReference>
<feature type="transmembrane region" description="Helical" evidence="8">
    <location>
        <begin position="431"/>
        <end position="449"/>
    </location>
</feature>
<gene>
    <name evidence="10" type="ORF">H7348_00030</name>
    <name evidence="11" type="ORF">IAU68_09170</name>
</gene>
<reference evidence="12 13" key="1">
    <citation type="submission" date="2020-08" db="EMBL/GenBank/DDBJ databases">
        <title>novel species in genus Corynebacterium.</title>
        <authorList>
            <person name="Zhang G."/>
        </authorList>
    </citation>
    <scope>NUCLEOTIDE SEQUENCE [LARGE SCALE GENOMIC DNA]</scope>
    <source>
        <strain evidence="11">Zg-917</strain>
        <strain evidence="12 13">zg-917</strain>
    </source>
</reference>
<evidence type="ECO:0000256" key="5">
    <source>
        <dbReference type="ARBA" id="ARBA00022989"/>
    </source>
</evidence>
<dbReference type="Pfam" id="PF07690">
    <property type="entry name" value="MFS_1"/>
    <property type="match status" value="1"/>
</dbReference>
<evidence type="ECO:0000256" key="2">
    <source>
        <dbReference type="ARBA" id="ARBA00022448"/>
    </source>
</evidence>
<keyword evidence="5 8" id="KW-1133">Transmembrane helix</keyword>
<keyword evidence="4 8" id="KW-0812">Transmembrane</keyword>
<feature type="transmembrane region" description="Helical" evidence="8">
    <location>
        <begin position="361"/>
        <end position="381"/>
    </location>
</feature>
<dbReference type="KEGG" id="cluj:IAU68_09170"/>
<dbReference type="InterPro" id="IPR036259">
    <property type="entry name" value="MFS_trans_sf"/>
</dbReference>
<name>A0A7H0JXS7_9CORY</name>
<evidence type="ECO:0000256" key="4">
    <source>
        <dbReference type="ARBA" id="ARBA00022692"/>
    </source>
</evidence>
<keyword evidence="3" id="KW-1003">Cell membrane</keyword>
<evidence type="ECO:0000313" key="10">
    <source>
        <dbReference type="EMBL" id="MBC3177709.1"/>
    </source>
</evidence>
<organism evidence="11 12">
    <name type="scientific">Corynebacterium lujinxingii</name>
    <dbReference type="NCBI Taxonomy" id="2763010"/>
    <lineage>
        <taxon>Bacteria</taxon>
        <taxon>Bacillati</taxon>
        <taxon>Actinomycetota</taxon>
        <taxon>Actinomycetes</taxon>
        <taxon>Mycobacteriales</taxon>
        <taxon>Corynebacteriaceae</taxon>
        <taxon>Corynebacterium</taxon>
    </lineage>
</organism>
<comment type="subcellular location">
    <subcellularLocation>
        <location evidence="1">Cell membrane</location>
        <topology evidence="1">Multi-pass membrane protein</topology>
    </subcellularLocation>
</comment>
<dbReference type="AlphaFoldDB" id="A0A7H0JXS7"/>
<dbReference type="Proteomes" id="UP000516235">
    <property type="component" value="Chromosome"/>
</dbReference>
<dbReference type="EMBL" id="CP061032">
    <property type="protein sequence ID" value="QNP89843.1"/>
    <property type="molecule type" value="Genomic_DNA"/>
</dbReference>
<dbReference type="InterPro" id="IPR011701">
    <property type="entry name" value="MFS"/>
</dbReference>
<evidence type="ECO:0000313" key="12">
    <source>
        <dbReference type="Proteomes" id="UP000516235"/>
    </source>
</evidence>
<keyword evidence="2" id="KW-0813">Transport</keyword>
<feature type="transmembrane region" description="Helical" evidence="8">
    <location>
        <begin position="210"/>
        <end position="229"/>
    </location>
</feature>
<dbReference type="CDD" id="cd17369">
    <property type="entry name" value="MFS_ShiA_like"/>
    <property type="match status" value="1"/>
</dbReference>
<dbReference type="InterPro" id="IPR020846">
    <property type="entry name" value="MFS_dom"/>
</dbReference>
<feature type="transmembrane region" description="Helical" evidence="8">
    <location>
        <begin position="104"/>
        <end position="126"/>
    </location>
</feature>
<dbReference type="GO" id="GO:0005886">
    <property type="term" value="C:plasma membrane"/>
    <property type="evidence" value="ECO:0007669"/>
    <property type="project" value="UniProtKB-SubCell"/>
</dbReference>
<dbReference type="GO" id="GO:0022857">
    <property type="term" value="F:transmembrane transporter activity"/>
    <property type="evidence" value="ECO:0007669"/>
    <property type="project" value="InterPro"/>
</dbReference>
<feature type="transmembrane region" description="Helical" evidence="8">
    <location>
        <begin position="45"/>
        <end position="62"/>
    </location>
</feature>
<keyword evidence="13" id="KW-1185">Reference proteome</keyword>
<evidence type="ECO:0000256" key="6">
    <source>
        <dbReference type="ARBA" id="ARBA00023136"/>
    </source>
</evidence>
<evidence type="ECO:0000256" key="1">
    <source>
        <dbReference type="ARBA" id="ARBA00004651"/>
    </source>
</evidence>
<feature type="domain" description="Major facilitator superfamily (MFS) profile" evidence="9">
    <location>
        <begin position="30"/>
        <end position="453"/>
    </location>
</feature>
<feature type="transmembrane region" description="Helical" evidence="8">
    <location>
        <begin position="402"/>
        <end position="419"/>
    </location>
</feature>
<feature type="transmembrane region" description="Helical" evidence="8">
    <location>
        <begin position="176"/>
        <end position="198"/>
    </location>
</feature>
<dbReference type="Proteomes" id="UP000642876">
    <property type="component" value="Unassembled WGS sequence"/>
</dbReference>
<dbReference type="PROSITE" id="PS50850">
    <property type="entry name" value="MFS"/>
    <property type="match status" value="1"/>
</dbReference>
<accession>A0A7H0JXS7</accession>
<dbReference type="EMBL" id="JACMYE010000001">
    <property type="protein sequence ID" value="MBC3177709.1"/>
    <property type="molecule type" value="Genomic_DNA"/>
</dbReference>
<dbReference type="RefSeq" id="WP_171192987.1">
    <property type="nucleotide sequence ID" value="NZ_CP061032.1"/>
</dbReference>
<dbReference type="PANTHER" id="PTHR43045">
    <property type="entry name" value="SHIKIMATE TRANSPORTER"/>
    <property type="match status" value="1"/>
</dbReference>
<dbReference type="Gene3D" id="1.20.1250.20">
    <property type="entry name" value="MFS general substrate transporter like domains"/>
    <property type="match status" value="1"/>
</dbReference>
<evidence type="ECO:0000256" key="7">
    <source>
        <dbReference type="SAM" id="MobiDB-lite"/>
    </source>
</evidence>
<feature type="transmembrane region" description="Helical" evidence="8">
    <location>
        <begin position="337"/>
        <end position="355"/>
    </location>
</feature>
<sequence length="460" mass="49634">MTASVEHHPTPAAPTPAAIRETTAEERARVRLASTIGTTIEFYDFYAYATAAVAVFPFLFFPRSESSTVALLSSFATFGLAFIARPLGSVLFGHFGDKVGRKATLVGALLTMGITTFIIGLLPTYAQAGIWAPALLALMRFCQGLGLGGEWSGAALLSTETAAKGRRAWAGMWPQLGAPFGFLLANGLFLILVSVLGHTSGDFEGAFMAWGWRVPFLLSIVMVGIGLWVRLQIEETPVFQQVEQNDQKAASPMAEVFKTAWKPLIQGTFIMVGCYTLFYIVTTWFLSYGIGSAEEGVGLGIEYPTFLKLQLVCIFGFMVGIPISARLADTYGRRPTLGLTSVAIIIYGLCFKWLLNPETFTMFSLGVFLFLGMVLTGFIFGPMSAILPELFPSNVRYTGSGISYNVSSILGAAIAPFIATALQTNYGPKAVGYYLVVVTVISLVAILSAPETKNLEMHEV</sequence>
<evidence type="ECO:0000259" key="9">
    <source>
        <dbReference type="PROSITE" id="PS50850"/>
    </source>
</evidence>